<accession>A0ABZ1GWX6</accession>
<keyword evidence="3" id="KW-1185">Reference proteome</keyword>
<dbReference type="EMBL" id="CP109134">
    <property type="protein sequence ID" value="WSD09670.1"/>
    <property type="molecule type" value="Genomic_DNA"/>
</dbReference>
<dbReference type="Proteomes" id="UP001335325">
    <property type="component" value="Chromosome"/>
</dbReference>
<feature type="compositionally biased region" description="Pro residues" evidence="1">
    <location>
        <begin position="91"/>
        <end position="103"/>
    </location>
</feature>
<evidence type="ECO:0000313" key="2">
    <source>
        <dbReference type="EMBL" id="WSD09670.1"/>
    </source>
</evidence>
<name>A0ABZ1GWX6_9ACTN</name>
<dbReference type="RefSeq" id="WP_326755422.1">
    <property type="nucleotide sequence ID" value="NZ_CP109134.1"/>
</dbReference>
<sequence length="146" mass="16383">MPKKQAEKIQALQRAIKILQMASTTKHRSEARYLFSRARALVEALPASQTVQERQQLSELRKKFGVGGKAAPKSSKKPKPNPVLKSYVAPKPKPQPVPMPDLAPKPKSKSRRKAKRSPFNRLGNRYIDREALGYGPVDETKGSRTR</sequence>
<evidence type="ECO:0000256" key="1">
    <source>
        <dbReference type="SAM" id="MobiDB-lite"/>
    </source>
</evidence>
<organism evidence="2 3">
    <name type="scientific">Streptomyces hirsutus</name>
    <dbReference type="NCBI Taxonomy" id="35620"/>
    <lineage>
        <taxon>Bacteria</taxon>
        <taxon>Bacillati</taxon>
        <taxon>Actinomycetota</taxon>
        <taxon>Actinomycetes</taxon>
        <taxon>Kitasatosporales</taxon>
        <taxon>Streptomycetaceae</taxon>
        <taxon>Streptomyces</taxon>
    </lineage>
</organism>
<evidence type="ECO:0000313" key="3">
    <source>
        <dbReference type="Proteomes" id="UP001335325"/>
    </source>
</evidence>
<gene>
    <name evidence="2" type="ORF">OIE73_30645</name>
</gene>
<proteinExistence type="predicted"/>
<feature type="compositionally biased region" description="Basic residues" evidence="1">
    <location>
        <begin position="106"/>
        <end position="118"/>
    </location>
</feature>
<feature type="region of interest" description="Disordered" evidence="1">
    <location>
        <begin position="62"/>
        <end position="146"/>
    </location>
</feature>
<dbReference type="GeneID" id="91547025"/>
<protein>
    <submittedName>
        <fullName evidence="2">Uncharacterized protein</fullName>
    </submittedName>
</protein>
<reference evidence="2 3" key="1">
    <citation type="submission" date="2022-10" db="EMBL/GenBank/DDBJ databases">
        <title>The complete genomes of actinobacterial strains from the NBC collection.</title>
        <authorList>
            <person name="Joergensen T.S."/>
            <person name="Alvarez Arevalo M."/>
            <person name="Sterndorff E.B."/>
            <person name="Faurdal D."/>
            <person name="Vuksanovic O."/>
            <person name="Mourched A.-S."/>
            <person name="Charusanti P."/>
            <person name="Shaw S."/>
            <person name="Blin K."/>
            <person name="Weber T."/>
        </authorList>
    </citation>
    <scope>NUCLEOTIDE SEQUENCE [LARGE SCALE GENOMIC DNA]</scope>
    <source>
        <strain evidence="2 3">NBC 01753</strain>
    </source>
</reference>